<proteinExistence type="predicted"/>
<dbReference type="GO" id="GO:0005524">
    <property type="term" value="F:ATP binding"/>
    <property type="evidence" value="ECO:0007669"/>
    <property type="project" value="UniProtKB-KW"/>
</dbReference>
<dbReference type="SUPFAM" id="SSF46589">
    <property type="entry name" value="tRNA-binding arm"/>
    <property type="match status" value="1"/>
</dbReference>
<accession>A0A0F8ZUU5</accession>
<dbReference type="AlphaFoldDB" id="A0A0F8ZUU5"/>
<comment type="caution">
    <text evidence="4">The sequence shown here is derived from an EMBL/GenBank/DDBJ whole genome shotgun (WGS) entry which is preliminary data.</text>
</comment>
<dbReference type="GO" id="GO:0005737">
    <property type="term" value="C:cytoplasm"/>
    <property type="evidence" value="ECO:0007669"/>
    <property type="project" value="InterPro"/>
</dbReference>
<keyword evidence="1" id="KW-0547">Nucleotide-binding</keyword>
<evidence type="ECO:0000256" key="1">
    <source>
        <dbReference type="ARBA" id="ARBA00022741"/>
    </source>
</evidence>
<gene>
    <name evidence="4" type="ORF">LCGC14_2730450</name>
</gene>
<dbReference type="InterPro" id="IPR037118">
    <property type="entry name" value="Val-tRNA_synth_C_sf"/>
</dbReference>
<reference evidence="4" key="1">
    <citation type="journal article" date="2015" name="Nature">
        <title>Complex archaea that bridge the gap between prokaryotes and eukaryotes.</title>
        <authorList>
            <person name="Spang A."/>
            <person name="Saw J.H."/>
            <person name="Jorgensen S.L."/>
            <person name="Zaremba-Niedzwiedzka K."/>
            <person name="Martijn J."/>
            <person name="Lind A.E."/>
            <person name="van Eijk R."/>
            <person name="Schleper C."/>
            <person name="Guy L."/>
            <person name="Ettema T.J."/>
        </authorList>
    </citation>
    <scope>NUCLEOTIDE SEQUENCE</scope>
</reference>
<dbReference type="InterPro" id="IPR010978">
    <property type="entry name" value="tRNA-bd_arm"/>
</dbReference>
<organism evidence="4">
    <name type="scientific">marine sediment metagenome</name>
    <dbReference type="NCBI Taxonomy" id="412755"/>
    <lineage>
        <taxon>unclassified sequences</taxon>
        <taxon>metagenomes</taxon>
        <taxon>ecological metagenomes</taxon>
    </lineage>
</organism>
<name>A0A0F8ZUU5_9ZZZZ</name>
<evidence type="ECO:0000259" key="3">
    <source>
        <dbReference type="Pfam" id="PF10458"/>
    </source>
</evidence>
<dbReference type="Gene3D" id="1.10.287.380">
    <property type="entry name" value="Valyl-tRNA synthetase, C-terminal domain"/>
    <property type="match status" value="1"/>
</dbReference>
<feature type="domain" description="Valyl-tRNA synthetase tRNA-binding arm" evidence="3">
    <location>
        <begin position="3"/>
        <end position="48"/>
    </location>
</feature>
<dbReference type="EMBL" id="LAZR01049414">
    <property type="protein sequence ID" value="KKK89700.1"/>
    <property type="molecule type" value="Genomic_DNA"/>
</dbReference>
<protein>
    <recommendedName>
        <fullName evidence="3">Valyl-tRNA synthetase tRNA-binding arm domain-containing protein</fullName>
    </recommendedName>
</protein>
<evidence type="ECO:0000256" key="2">
    <source>
        <dbReference type="ARBA" id="ARBA00022840"/>
    </source>
</evidence>
<sequence>GLRGVEGKLNNENFVSRAKPEVVAQAREKLKELTEQLQAVQNHISQLG</sequence>
<dbReference type="GO" id="GO:0006438">
    <property type="term" value="P:valyl-tRNA aminoacylation"/>
    <property type="evidence" value="ECO:0007669"/>
    <property type="project" value="InterPro"/>
</dbReference>
<feature type="non-terminal residue" evidence="4">
    <location>
        <position position="1"/>
    </location>
</feature>
<dbReference type="InterPro" id="IPR019499">
    <property type="entry name" value="Val-tRNA_synth_tRNA-bd"/>
</dbReference>
<dbReference type="GO" id="GO:0004832">
    <property type="term" value="F:valine-tRNA ligase activity"/>
    <property type="evidence" value="ECO:0007669"/>
    <property type="project" value="InterPro"/>
</dbReference>
<dbReference type="Pfam" id="PF10458">
    <property type="entry name" value="Val_tRNA-synt_C"/>
    <property type="match status" value="1"/>
</dbReference>
<evidence type="ECO:0000313" key="4">
    <source>
        <dbReference type="EMBL" id="KKK89700.1"/>
    </source>
</evidence>
<keyword evidence="2" id="KW-0067">ATP-binding</keyword>